<gene>
    <name evidence="2" type="ORF">EVG15_10990</name>
</gene>
<proteinExistence type="predicted"/>
<organism evidence="2 3">
    <name type="scientific">Candidatus Acididesulfobacter diazotrophicus</name>
    <dbReference type="NCBI Taxonomy" id="2597226"/>
    <lineage>
        <taxon>Bacteria</taxon>
        <taxon>Deltaproteobacteria</taxon>
        <taxon>Candidatus Acidulodesulfobacterales</taxon>
        <taxon>Candidatus Acididesulfobacter</taxon>
    </lineage>
</organism>
<reference evidence="2 3" key="1">
    <citation type="journal article" date="2019" name="ISME J.">
        <title>Insights into ecological role of a new deltaproteobacterial order Candidatus Acidulodesulfobacterales by metagenomics and metatranscriptomics.</title>
        <authorList>
            <person name="Tan S."/>
            <person name="Liu J."/>
            <person name="Fang Y."/>
            <person name="Hedlund B.P."/>
            <person name="Lian Z.H."/>
            <person name="Huang L.Y."/>
            <person name="Li J.T."/>
            <person name="Huang L.N."/>
            <person name="Li W.J."/>
            <person name="Jiang H.C."/>
            <person name="Dong H.L."/>
            <person name="Shu W.S."/>
        </authorList>
    </citation>
    <scope>NUCLEOTIDE SEQUENCE [LARGE SCALE GENOMIC DNA]</scope>
    <source>
        <strain evidence="2">AP1</strain>
    </source>
</reference>
<evidence type="ECO:0000313" key="2">
    <source>
        <dbReference type="EMBL" id="RZD17469.1"/>
    </source>
</evidence>
<dbReference type="Proteomes" id="UP000319296">
    <property type="component" value="Unassembled WGS sequence"/>
</dbReference>
<dbReference type="AlphaFoldDB" id="A0A519BJP5"/>
<protein>
    <recommendedName>
        <fullName evidence="1">DUF5615 domain-containing protein</fullName>
    </recommendedName>
</protein>
<dbReference type="InterPro" id="IPR041049">
    <property type="entry name" value="DUF5615"/>
</dbReference>
<dbReference type="Pfam" id="PF18480">
    <property type="entry name" value="DUF5615"/>
    <property type="match status" value="1"/>
</dbReference>
<dbReference type="EMBL" id="SGBB01000045">
    <property type="protein sequence ID" value="RZD17469.1"/>
    <property type="molecule type" value="Genomic_DNA"/>
</dbReference>
<feature type="domain" description="DUF5615" evidence="1">
    <location>
        <begin position="1"/>
        <end position="108"/>
    </location>
</feature>
<accession>A0A519BJP5</accession>
<evidence type="ECO:0000313" key="3">
    <source>
        <dbReference type="Proteomes" id="UP000319296"/>
    </source>
</evidence>
<comment type="caution">
    <text evidence="2">The sequence shown here is derived from an EMBL/GenBank/DDBJ whole genome shotgun (WGS) entry which is preliminary data.</text>
</comment>
<evidence type="ECO:0000259" key="1">
    <source>
        <dbReference type="Pfam" id="PF18480"/>
    </source>
</evidence>
<name>A0A519BJP5_9DELT</name>
<sequence>MRFIVDECTGHEVAEWLKKQNHDVFSIYDESRGLDDESIIKKANLENYILITNDKDFGEYVFRLNEEHHGVILLRLQDERSKNKIFILQRLLKFHSGKLINNFTVVTEQTIRIIEQN</sequence>